<feature type="transmembrane region" description="Helical" evidence="2">
    <location>
        <begin position="487"/>
        <end position="506"/>
    </location>
</feature>
<protein>
    <submittedName>
        <fullName evidence="4">GDYXXLXY domain-containing protein</fullName>
    </submittedName>
</protein>
<dbReference type="InterPro" id="IPR018677">
    <property type="entry name" value="DUF2157"/>
</dbReference>
<feature type="transmembrane region" description="Helical" evidence="2">
    <location>
        <begin position="159"/>
        <end position="177"/>
    </location>
</feature>
<evidence type="ECO:0000256" key="1">
    <source>
        <dbReference type="SAM" id="MobiDB-lite"/>
    </source>
</evidence>
<evidence type="ECO:0000313" key="5">
    <source>
        <dbReference type="Proteomes" id="UP000631034"/>
    </source>
</evidence>
<dbReference type="Pfam" id="PF09925">
    <property type="entry name" value="DUF2157"/>
    <property type="match status" value="1"/>
</dbReference>
<feature type="transmembrane region" description="Helical" evidence="2">
    <location>
        <begin position="394"/>
        <end position="413"/>
    </location>
</feature>
<dbReference type="RefSeq" id="WP_192532978.1">
    <property type="nucleotide sequence ID" value="NZ_JACZHT010000001.1"/>
</dbReference>
<feature type="transmembrane region" description="Helical" evidence="2">
    <location>
        <begin position="359"/>
        <end position="382"/>
    </location>
</feature>
<evidence type="ECO:0000259" key="3">
    <source>
        <dbReference type="Pfam" id="PF09925"/>
    </source>
</evidence>
<feature type="transmembrane region" description="Helical" evidence="2">
    <location>
        <begin position="110"/>
        <end position="131"/>
    </location>
</feature>
<dbReference type="Pfam" id="PF14345">
    <property type="entry name" value="GDYXXLXY"/>
    <property type="match status" value="1"/>
</dbReference>
<reference evidence="4" key="1">
    <citation type="submission" date="2020-10" db="EMBL/GenBank/DDBJ databases">
        <title>Genome sequence of the unusual species of purple photosynthetic bacteria, Phaeovibrio sulfidiphilus DSM 23193, type strain.</title>
        <authorList>
            <person name="Kyndt J.A."/>
            <person name="Meyer T.E."/>
        </authorList>
    </citation>
    <scope>NUCLEOTIDE SEQUENCE</scope>
    <source>
        <strain evidence="4">DSM 23193</strain>
    </source>
</reference>
<sequence>MAAVSDLLTGIQPRIPPALFRRAPAGARERGGAIGAPEPGGPAGATRSTASLLAAGLFAAALAQILAAAVFFYAANWWTMAPALKLGALMAALAGCGVGWAVTPPGVVRSSLACAGAVLGGLLFAVHGQIWQTGANTWELFAVWTLVAAVWAVLTLEDAALAVCAVVGVTAIGLHLVEVRPSWIFFRTEDLTVVKALLLSGGFMALLVTWRLLLSAVRPDRWFGPVFAALSGALFLVAGCHALIELDLVRLALGIPARILLVSVVLLALLRWGGLKPWLQGYLFVVALVMGTGLVIRAGWEGAEHFGLLDVFDVESWIAWIGISAVTLGFLALMMAGARRLFFRAGPGAGAGKLVRGALWVGAALGSWLGVTALAFGVAGLWYELLAAFIGTRLLSWAPLASGVSFALAALAVRGSGALSTQVRACLFFWSLVALSLFVGLFSFDYLANSWESLDFCVRNGAVAGVVLTSLYFAVKRASGADVPAGLFGVVAGILALLGQMVMMGLGASLQAWVFLGLAPVVLALGLVAVWRPSAGARAVGVALLVSAFLIPAVIEFLGPYGLELPVLAPRGLAVLMGGVLLAAAVLASEGRWSPGSLAAALVLLGGTLLVPAGGAALVGLGALALVVVGWPLLVAGFALGAWSVGWFYYSLALPLDGKALSLAAGGLVFLAVWGALAQKRLRGPVWRPAALVSGLVCALVPVGLEVADGRAKEQIVAHGHEVYLPLRPVDPRSLVQGDYMALAYGIDGLRGKLAPRDRGCLFLDGGSVARSLRAVPQEGGCEAGGREIPIGVRPGKGGVRIAPDSFFFQEGTAKTWEQARYAVVRVLDGQVVMTGLADADRQTLRPPAVEPPAVEPPAAVDPVADPSAAMPPVAGPPD</sequence>
<comment type="caution">
    <text evidence="4">The sequence shown here is derived from an EMBL/GenBank/DDBJ whole genome shotgun (WGS) entry which is preliminary data.</text>
</comment>
<feature type="transmembrane region" description="Helical" evidence="2">
    <location>
        <begin position="568"/>
        <end position="588"/>
    </location>
</feature>
<feature type="transmembrane region" description="Helical" evidence="2">
    <location>
        <begin position="600"/>
        <end position="627"/>
    </location>
</feature>
<evidence type="ECO:0000256" key="2">
    <source>
        <dbReference type="SAM" id="Phobius"/>
    </source>
</evidence>
<dbReference type="AlphaFoldDB" id="A0A8J7CCT3"/>
<feature type="transmembrane region" description="Helical" evidence="2">
    <location>
        <begin position="86"/>
        <end position="103"/>
    </location>
</feature>
<feature type="transmembrane region" description="Helical" evidence="2">
    <location>
        <begin position="456"/>
        <end position="475"/>
    </location>
</feature>
<dbReference type="InterPro" id="IPR025833">
    <property type="entry name" value="GDYXXLXY"/>
</dbReference>
<feature type="transmembrane region" description="Helical" evidence="2">
    <location>
        <begin position="282"/>
        <end position="300"/>
    </location>
</feature>
<keyword evidence="5" id="KW-1185">Reference proteome</keyword>
<feature type="transmembrane region" description="Helical" evidence="2">
    <location>
        <begin position="633"/>
        <end position="653"/>
    </location>
</feature>
<feature type="transmembrane region" description="Helical" evidence="2">
    <location>
        <begin position="320"/>
        <end position="338"/>
    </location>
</feature>
<proteinExistence type="predicted"/>
<feature type="transmembrane region" description="Helical" evidence="2">
    <location>
        <begin position="660"/>
        <end position="678"/>
    </location>
</feature>
<feature type="transmembrane region" description="Helical" evidence="2">
    <location>
        <begin position="137"/>
        <end position="154"/>
    </location>
</feature>
<name>A0A8J7CCT3_9PROT</name>
<keyword evidence="2" id="KW-0812">Transmembrane</keyword>
<feature type="transmembrane region" description="Helical" evidence="2">
    <location>
        <begin position="425"/>
        <end position="444"/>
    </location>
</feature>
<feature type="transmembrane region" description="Helical" evidence="2">
    <location>
        <begin position="197"/>
        <end position="214"/>
    </location>
</feature>
<accession>A0A8J7CCT3</accession>
<keyword evidence="2" id="KW-0472">Membrane</keyword>
<feature type="transmembrane region" description="Helical" evidence="2">
    <location>
        <begin position="52"/>
        <end position="74"/>
    </location>
</feature>
<feature type="transmembrane region" description="Helical" evidence="2">
    <location>
        <begin position="542"/>
        <end position="562"/>
    </location>
</feature>
<feature type="region of interest" description="Disordered" evidence="1">
    <location>
        <begin position="841"/>
        <end position="879"/>
    </location>
</feature>
<feature type="domain" description="DUF2157" evidence="3">
    <location>
        <begin position="52"/>
        <end position="156"/>
    </location>
</feature>
<evidence type="ECO:0000313" key="4">
    <source>
        <dbReference type="EMBL" id="MBE1236094.1"/>
    </source>
</evidence>
<organism evidence="4 5">
    <name type="scientific">Phaeovibrio sulfidiphilus</name>
    <dbReference type="NCBI Taxonomy" id="1220600"/>
    <lineage>
        <taxon>Bacteria</taxon>
        <taxon>Pseudomonadati</taxon>
        <taxon>Pseudomonadota</taxon>
        <taxon>Alphaproteobacteria</taxon>
        <taxon>Rhodospirillales</taxon>
        <taxon>Rhodospirillaceae</taxon>
        <taxon>Phaeovibrio</taxon>
    </lineage>
</organism>
<feature type="transmembrane region" description="Helical" evidence="2">
    <location>
        <begin position="226"/>
        <end position="244"/>
    </location>
</feature>
<keyword evidence="2" id="KW-1133">Transmembrane helix</keyword>
<dbReference type="EMBL" id="JACZHT010000001">
    <property type="protein sequence ID" value="MBE1236094.1"/>
    <property type="molecule type" value="Genomic_DNA"/>
</dbReference>
<feature type="compositionally biased region" description="Low complexity" evidence="1">
    <location>
        <begin position="857"/>
        <end position="873"/>
    </location>
</feature>
<dbReference type="Proteomes" id="UP000631034">
    <property type="component" value="Unassembled WGS sequence"/>
</dbReference>
<feature type="transmembrane region" description="Helical" evidence="2">
    <location>
        <begin position="250"/>
        <end position="270"/>
    </location>
</feature>
<feature type="transmembrane region" description="Helical" evidence="2">
    <location>
        <begin position="512"/>
        <end position="530"/>
    </location>
</feature>
<gene>
    <name evidence="4" type="ORF">IHV25_00265</name>
</gene>